<dbReference type="AlphaFoldDB" id="A0A1W4XRR8"/>
<dbReference type="SUPFAM" id="SSF81321">
    <property type="entry name" value="Family A G protein-coupled receptor-like"/>
    <property type="match status" value="1"/>
</dbReference>
<feature type="transmembrane region" description="Helical" evidence="11">
    <location>
        <begin position="83"/>
        <end position="102"/>
    </location>
</feature>
<dbReference type="PROSITE" id="PS50262">
    <property type="entry name" value="G_PROTEIN_RECEP_F1_2"/>
    <property type="match status" value="1"/>
</dbReference>
<dbReference type="GO" id="GO:0004930">
    <property type="term" value="F:G protein-coupled receptor activity"/>
    <property type="evidence" value="ECO:0007669"/>
    <property type="project" value="UniProtKB-KW"/>
</dbReference>
<evidence type="ECO:0000256" key="4">
    <source>
        <dbReference type="ARBA" id="ARBA00022692"/>
    </source>
</evidence>
<dbReference type="Proteomes" id="UP000192223">
    <property type="component" value="Unplaced"/>
</dbReference>
<dbReference type="InterPro" id="IPR017452">
    <property type="entry name" value="GPCR_Rhodpsn_7TM"/>
</dbReference>
<evidence type="ECO:0000256" key="3">
    <source>
        <dbReference type="ARBA" id="ARBA00022475"/>
    </source>
</evidence>
<protein>
    <submittedName>
        <fullName evidence="14">Adenosine receptor A2b</fullName>
    </submittedName>
</protein>
<evidence type="ECO:0000256" key="9">
    <source>
        <dbReference type="ARBA" id="ARBA00023224"/>
    </source>
</evidence>
<comment type="similarity">
    <text evidence="2 10">Belongs to the G-protein coupled receptor 1 family.</text>
</comment>
<keyword evidence="6 10" id="KW-0297">G-protein coupled receptor</keyword>
<gene>
    <name evidence="14" type="primary">LOC108744006</name>
</gene>
<dbReference type="STRING" id="224129.A0A1W4XRR8"/>
<evidence type="ECO:0000256" key="11">
    <source>
        <dbReference type="SAM" id="Phobius"/>
    </source>
</evidence>
<sequence>MEISLINYTHQALVLYTVETEPTTNTSSYDFNVTRSLSKLSTPWAVTVALLLVFVISPMIVIGNSLILVAICRFKRLRTPSNYLVTSLAVSDLGVGTFMPVGTYLESGSYQEINVHTCLVSYSVVITLCCVSVLVMVAIAVDRFTSLAKPLRYQNLITHTAVERYIFVFWIYSAIVGFSPLGYVLVYGAVNGTSVGKCSFGAIVARPVQLFMFCAVYGPSALVLLTCYGYVYVVARGHAR</sequence>
<evidence type="ECO:0000256" key="6">
    <source>
        <dbReference type="ARBA" id="ARBA00023040"/>
    </source>
</evidence>
<keyword evidence="9 10" id="KW-0807">Transducer</keyword>
<dbReference type="PANTHER" id="PTHR24248">
    <property type="entry name" value="ADRENERGIC RECEPTOR-RELATED G-PROTEIN COUPLED RECEPTOR"/>
    <property type="match status" value="1"/>
</dbReference>
<dbReference type="PROSITE" id="PS00237">
    <property type="entry name" value="G_PROTEIN_RECEP_F1_1"/>
    <property type="match status" value="1"/>
</dbReference>
<keyword evidence="5 11" id="KW-1133">Transmembrane helix</keyword>
<evidence type="ECO:0000259" key="12">
    <source>
        <dbReference type="PROSITE" id="PS50262"/>
    </source>
</evidence>
<name>A0A1W4XRR8_AGRPL</name>
<dbReference type="RefSeq" id="XP_018335110.1">
    <property type="nucleotide sequence ID" value="XM_018479608.1"/>
</dbReference>
<dbReference type="PRINTS" id="PR00237">
    <property type="entry name" value="GPCRRHODOPSN"/>
</dbReference>
<evidence type="ECO:0000256" key="8">
    <source>
        <dbReference type="ARBA" id="ARBA00023170"/>
    </source>
</evidence>
<dbReference type="GO" id="GO:0005886">
    <property type="term" value="C:plasma membrane"/>
    <property type="evidence" value="ECO:0007669"/>
    <property type="project" value="UniProtKB-SubCell"/>
</dbReference>
<feature type="transmembrane region" description="Helical" evidence="11">
    <location>
        <begin position="165"/>
        <end position="190"/>
    </location>
</feature>
<keyword evidence="3" id="KW-1003">Cell membrane</keyword>
<dbReference type="Pfam" id="PF00001">
    <property type="entry name" value="7tm_1"/>
    <property type="match status" value="1"/>
</dbReference>
<evidence type="ECO:0000256" key="7">
    <source>
        <dbReference type="ARBA" id="ARBA00023136"/>
    </source>
</evidence>
<evidence type="ECO:0000313" key="13">
    <source>
        <dbReference type="Proteomes" id="UP000192223"/>
    </source>
</evidence>
<dbReference type="Gene3D" id="1.20.1070.10">
    <property type="entry name" value="Rhodopsin 7-helix transmembrane proteins"/>
    <property type="match status" value="1"/>
</dbReference>
<comment type="subcellular location">
    <subcellularLocation>
        <location evidence="1">Cell membrane</location>
        <topology evidence="1">Multi-pass membrane protein</topology>
    </subcellularLocation>
</comment>
<dbReference type="InParanoid" id="A0A1W4XRR8"/>
<evidence type="ECO:0000256" key="2">
    <source>
        <dbReference type="ARBA" id="ARBA00010663"/>
    </source>
</evidence>
<keyword evidence="4 10" id="KW-0812">Transmembrane</keyword>
<reference evidence="14" key="1">
    <citation type="submission" date="2025-08" db="UniProtKB">
        <authorList>
            <consortium name="RefSeq"/>
        </authorList>
    </citation>
    <scope>IDENTIFICATION</scope>
</reference>
<dbReference type="OrthoDB" id="10042731at2759"/>
<accession>A0A1W4XRR8</accession>
<evidence type="ECO:0000256" key="5">
    <source>
        <dbReference type="ARBA" id="ARBA00022989"/>
    </source>
</evidence>
<feature type="transmembrane region" description="Helical" evidence="11">
    <location>
        <begin position="122"/>
        <end position="144"/>
    </location>
</feature>
<dbReference type="GeneID" id="108744006"/>
<dbReference type="KEGG" id="apln:108744006"/>
<proteinExistence type="inferred from homology"/>
<feature type="non-terminal residue" evidence="14">
    <location>
        <position position="240"/>
    </location>
</feature>
<evidence type="ECO:0000256" key="10">
    <source>
        <dbReference type="RuleBase" id="RU000688"/>
    </source>
</evidence>
<evidence type="ECO:0000313" key="14">
    <source>
        <dbReference type="RefSeq" id="XP_018335110.1"/>
    </source>
</evidence>
<keyword evidence="13" id="KW-1185">Reference proteome</keyword>
<keyword evidence="8 10" id="KW-0675">Receptor</keyword>
<evidence type="ECO:0000256" key="1">
    <source>
        <dbReference type="ARBA" id="ARBA00004651"/>
    </source>
</evidence>
<feature type="transmembrane region" description="Helical" evidence="11">
    <location>
        <begin position="44"/>
        <end position="71"/>
    </location>
</feature>
<organism evidence="13 14">
    <name type="scientific">Agrilus planipennis</name>
    <name type="common">Emerald ash borer</name>
    <name type="synonym">Agrilus marcopoli</name>
    <dbReference type="NCBI Taxonomy" id="224129"/>
    <lineage>
        <taxon>Eukaryota</taxon>
        <taxon>Metazoa</taxon>
        <taxon>Ecdysozoa</taxon>
        <taxon>Arthropoda</taxon>
        <taxon>Hexapoda</taxon>
        <taxon>Insecta</taxon>
        <taxon>Pterygota</taxon>
        <taxon>Neoptera</taxon>
        <taxon>Endopterygota</taxon>
        <taxon>Coleoptera</taxon>
        <taxon>Polyphaga</taxon>
        <taxon>Elateriformia</taxon>
        <taxon>Buprestoidea</taxon>
        <taxon>Buprestidae</taxon>
        <taxon>Agrilinae</taxon>
        <taxon>Agrilus</taxon>
    </lineage>
</organism>
<keyword evidence="7 11" id="KW-0472">Membrane</keyword>
<dbReference type="InterPro" id="IPR000276">
    <property type="entry name" value="GPCR_Rhodpsn"/>
</dbReference>
<feature type="transmembrane region" description="Helical" evidence="11">
    <location>
        <begin position="210"/>
        <end position="235"/>
    </location>
</feature>
<feature type="domain" description="G-protein coupled receptors family 1 profile" evidence="12">
    <location>
        <begin position="63"/>
        <end position="240"/>
    </location>
</feature>